<dbReference type="NCBIfam" id="NF011141">
    <property type="entry name" value="PRK14555.1-1"/>
    <property type="match status" value="1"/>
</dbReference>
<dbReference type="InterPro" id="IPR002739">
    <property type="entry name" value="PAB1135-like"/>
</dbReference>
<protein>
    <submittedName>
        <fullName evidence="1">RNA-binding protein</fullName>
    </submittedName>
</protein>
<proteinExistence type="predicted"/>
<organism evidence="1 2">
    <name type="scientific">Methanobrevibacter olleyae</name>
    <dbReference type="NCBI Taxonomy" id="294671"/>
    <lineage>
        <taxon>Archaea</taxon>
        <taxon>Methanobacteriati</taxon>
        <taxon>Methanobacteriota</taxon>
        <taxon>Methanomada group</taxon>
        <taxon>Methanobacteria</taxon>
        <taxon>Methanobacteriales</taxon>
        <taxon>Methanobacteriaceae</taxon>
        <taxon>Methanobrevibacter</taxon>
    </lineage>
</organism>
<dbReference type="InterPro" id="IPR022803">
    <property type="entry name" value="Ribosomal_uL5_dom_sf"/>
</dbReference>
<dbReference type="Pfam" id="PF01877">
    <property type="entry name" value="RNA_binding"/>
    <property type="match status" value="1"/>
</dbReference>
<dbReference type="Gene3D" id="3.30.1440.10">
    <property type="match status" value="1"/>
</dbReference>
<dbReference type="SUPFAM" id="SSF55282">
    <property type="entry name" value="RL5-like"/>
    <property type="match status" value="1"/>
</dbReference>
<evidence type="ECO:0000313" key="2">
    <source>
        <dbReference type="Proteomes" id="UP000732619"/>
    </source>
</evidence>
<sequence>MIHNIRYRVFIYENEDKDEVLEALLNILSTAEPEVEEAEGLLEEKMLILTGTISKKRDTREFLNTLMESIGEDQLVKLYNDLDRKMDEKGNLFLRLSKEKALEEEWEILDGGDSIHLKIKIAAYPAKKEVAIKKISEIFPENIKKD</sequence>
<dbReference type="PANTHER" id="PTHR38816:SF1">
    <property type="entry name" value="EXOSOME SUBUNIT"/>
    <property type="match status" value="1"/>
</dbReference>
<name>A0A8T3VW45_METOL</name>
<evidence type="ECO:0000313" key="1">
    <source>
        <dbReference type="EMBL" id="MBE6512668.1"/>
    </source>
</evidence>
<gene>
    <name evidence="1" type="ORF">E7Z75_05965</name>
</gene>
<reference evidence="1" key="1">
    <citation type="submission" date="2019-04" db="EMBL/GenBank/DDBJ databases">
        <title>Evolution of Biomass-Degrading Anaerobic Consortia Revealed by Metagenomics.</title>
        <authorList>
            <person name="Peng X."/>
        </authorList>
    </citation>
    <scope>NUCLEOTIDE SEQUENCE</scope>
    <source>
        <strain evidence="1">SIG14</strain>
    </source>
</reference>
<dbReference type="AlphaFoldDB" id="A0A8T3VW45"/>
<dbReference type="PANTHER" id="PTHR38816">
    <property type="entry name" value="EXOSOME SUBUNIT, DUF54 FAMILY-RELATED"/>
    <property type="match status" value="1"/>
</dbReference>
<dbReference type="EMBL" id="SUTG01000025">
    <property type="protein sequence ID" value="MBE6512668.1"/>
    <property type="molecule type" value="Genomic_DNA"/>
</dbReference>
<dbReference type="Proteomes" id="UP000732619">
    <property type="component" value="Unassembled WGS sequence"/>
</dbReference>
<accession>A0A8T3VW45</accession>
<comment type="caution">
    <text evidence="1">The sequence shown here is derived from an EMBL/GenBank/DDBJ whole genome shotgun (WGS) entry which is preliminary data.</text>
</comment>